<dbReference type="Proteomes" id="UP000198985">
    <property type="component" value="Unassembled WGS sequence"/>
</dbReference>
<dbReference type="EMBL" id="FNTY01000002">
    <property type="protein sequence ID" value="SEE86942.1"/>
    <property type="molecule type" value="Genomic_DNA"/>
</dbReference>
<dbReference type="Pfam" id="PF10045">
    <property type="entry name" value="DUF2280"/>
    <property type="match status" value="1"/>
</dbReference>
<evidence type="ECO:0008006" key="3">
    <source>
        <dbReference type="Google" id="ProtNLM"/>
    </source>
</evidence>
<name>A0A1H5MC49_9PSED</name>
<reference evidence="1 2" key="1">
    <citation type="submission" date="2016-10" db="EMBL/GenBank/DDBJ databases">
        <authorList>
            <person name="de Groot N.N."/>
        </authorList>
    </citation>
    <scope>NUCLEOTIDE SEQUENCE [LARGE SCALE GENOMIC DNA]</scope>
    <source>
        <strain evidence="1 2">BS3662</strain>
    </source>
</reference>
<proteinExistence type="predicted"/>
<accession>A0A1H5MC49</accession>
<dbReference type="InterPro" id="IPR018738">
    <property type="entry name" value="DUF2280"/>
</dbReference>
<protein>
    <recommendedName>
        <fullName evidence="3">DUF2280 domain-containing protein</fullName>
    </recommendedName>
</protein>
<gene>
    <name evidence="1" type="ORF">SAMN04490194_4634</name>
</gene>
<sequence length="150" mass="16720">MAALNNEIKAFVVQALACFDSPTQVATAVKQSFGVVVSRQQVEAHDPTKRCSKGLAKRWVTMFEDTRAGFREAMIEIPVANRAYRLRALGRMVEEAEERGNLVLAAQLIEQAAKESGDMYVKRPPQLSSITPAARVAVEFVHARDYTLRR</sequence>
<dbReference type="AlphaFoldDB" id="A0A1H5MC49"/>
<evidence type="ECO:0000313" key="2">
    <source>
        <dbReference type="Proteomes" id="UP000198985"/>
    </source>
</evidence>
<organism evidence="1 2">
    <name type="scientific">Pseudomonas migulae</name>
    <dbReference type="NCBI Taxonomy" id="78543"/>
    <lineage>
        <taxon>Bacteria</taxon>
        <taxon>Pseudomonadati</taxon>
        <taxon>Pseudomonadota</taxon>
        <taxon>Gammaproteobacteria</taxon>
        <taxon>Pseudomonadales</taxon>
        <taxon>Pseudomonadaceae</taxon>
        <taxon>Pseudomonas</taxon>
    </lineage>
</organism>
<evidence type="ECO:0000313" key="1">
    <source>
        <dbReference type="EMBL" id="SEE86942.1"/>
    </source>
</evidence>
<dbReference type="RefSeq" id="WP_084322790.1">
    <property type="nucleotide sequence ID" value="NZ_FNTY01000002.1"/>
</dbReference>